<dbReference type="InterPro" id="IPR025738">
    <property type="entry name" value="BatD"/>
</dbReference>
<protein>
    <recommendedName>
        <fullName evidence="4">BatD protein</fullName>
    </recommendedName>
</protein>
<reference evidence="2 3" key="1">
    <citation type="submission" date="2019-07" db="EMBL/GenBank/DDBJ databases">
        <title>Whole genome shotgun sequence of Segetibacter aerophilus NBRC 106135.</title>
        <authorList>
            <person name="Hosoyama A."/>
            <person name="Uohara A."/>
            <person name="Ohji S."/>
            <person name="Ichikawa N."/>
        </authorList>
    </citation>
    <scope>NUCLEOTIDE SEQUENCE [LARGE SCALE GENOMIC DNA]</scope>
    <source>
        <strain evidence="2 3">NBRC 106135</strain>
    </source>
</reference>
<keyword evidence="1" id="KW-1133">Transmembrane helix</keyword>
<dbReference type="PANTHER" id="PTHR40940">
    <property type="entry name" value="PROTEIN BATD-RELATED"/>
    <property type="match status" value="1"/>
</dbReference>
<dbReference type="Pfam" id="PF13584">
    <property type="entry name" value="BatD"/>
    <property type="match status" value="1"/>
</dbReference>
<evidence type="ECO:0008006" key="4">
    <source>
        <dbReference type="Google" id="ProtNLM"/>
    </source>
</evidence>
<accession>A0A512BCK7</accession>
<keyword evidence="3" id="KW-1185">Reference proteome</keyword>
<dbReference type="EMBL" id="BJYT01000007">
    <property type="protein sequence ID" value="GEO09703.1"/>
    <property type="molecule type" value="Genomic_DNA"/>
</dbReference>
<keyword evidence="1" id="KW-0472">Membrane</keyword>
<proteinExistence type="predicted"/>
<keyword evidence="1" id="KW-0812">Transmembrane</keyword>
<organism evidence="2 3">
    <name type="scientific">Segetibacter aerophilus</name>
    <dbReference type="NCBI Taxonomy" id="670293"/>
    <lineage>
        <taxon>Bacteria</taxon>
        <taxon>Pseudomonadati</taxon>
        <taxon>Bacteroidota</taxon>
        <taxon>Chitinophagia</taxon>
        <taxon>Chitinophagales</taxon>
        <taxon>Chitinophagaceae</taxon>
        <taxon>Segetibacter</taxon>
    </lineage>
</organism>
<sequence length="567" mass="63319">MQIEYIAEDVTVDQFVLPRFKNWNVVSGPNLSSSTSQIGNVIKQQIAYSVMLQPTTSGTFLIPGATALINNKPQRSNGVTIVVKNVDHLQGSQPPSQSSPQTSILDQLPFQDQVPANQYLKKGEKAIDKIRNNIVVRLEVNKHTSYVGEPILATYKLCTRLRSKSKVVKQPQFSGCTVIELTGEQQDAHIEKINGIEYNVFVIRKVQLFPLEAGKLELPATSVENKVTFYDASHQNYRDLYYGAPSLPVEEQLVTLQNKTDVIDVKPLPPLPTVGTSEFSNAVGNFNVSLAIGEDALTTNSTNHLLFTIQGVGNLQQVKAPSIQWPKGVESFDATEQMEDEKTTFPVRTRKTFSIPFVVGKKGDYTLPAVQFTYFDPNANRYVTKTTSGLLLRVAQGSKTFTGNVKKTGTNDNLGFDERLYILLGAGLLAIVIGLVWFNRRPKMPLQRAASKVQLPVQQQPQPVEIKRPESSEYLFKIRELQPETDSSSFYKSLCKNLHAYLNSKFGIDAAQLPYFIQQHPESAGELQLLKELLDDCSLGMYTPVYSMEEAMQHRLLAIEVLCRLEK</sequence>
<dbReference type="AlphaFoldDB" id="A0A512BCK7"/>
<gene>
    <name evidence="2" type="ORF">SAE01_21990</name>
</gene>
<dbReference type="Proteomes" id="UP000321513">
    <property type="component" value="Unassembled WGS sequence"/>
</dbReference>
<evidence type="ECO:0000313" key="2">
    <source>
        <dbReference type="EMBL" id="GEO09703.1"/>
    </source>
</evidence>
<comment type="caution">
    <text evidence="2">The sequence shown here is derived from an EMBL/GenBank/DDBJ whole genome shotgun (WGS) entry which is preliminary data.</text>
</comment>
<dbReference type="PANTHER" id="PTHR40940:SF2">
    <property type="entry name" value="BATD"/>
    <property type="match status" value="1"/>
</dbReference>
<evidence type="ECO:0000313" key="3">
    <source>
        <dbReference type="Proteomes" id="UP000321513"/>
    </source>
</evidence>
<feature type="transmembrane region" description="Helical" evidence="1">
    <location>
        <begin position="420"/>
        <end position="438"/>
    </location>
</feature>
<evidence type="ECO:0000256" key="1">
    <source>
        <dbReference type="SAM" id="Phobius"/>
    </source>
</evidence>
<name>A0A512BCK7_9BACT</name>